<comment type="caution">
    <text evidence="2">The sequence shown here is derived from an EMBL/GenBank/DDBJ whole genome shotgun (WGS) entry which is preliminary data.</text>
</comment>
<name>A0AA47P9W8_MERPO</name>
<feature type="compositionally biased region" description="Low complexity" evidence="1">
    <location>
        <begin position="73"/>
        <end position="82"/>
    </location>
</feature>
<dbReference type="AlphaFoldDB" id="A0AA47P9W8"/>
<gene>
    <name evidence="2" type="ORF">N1851_007052</name>
</gene>
<keyword evidence="3" id="KW-1185">Reference proteome</keyword>
<feature type="compositionally biased region" description="Basic and acidic residues" evidence="1">
    <location>
        <begin position="95"/>
        <end position="141"/>
    </location>
</feature>
<evidence type="ECO:0000256" key="1">
    <source>
        <dbReference type="SAM" id="MobiDB-lite"/>
    </source>
</evidence>
<sequence>MTTHMENRKETVRPKLLLTPRRPTTIATWKVRTMYAGGKTAVIAEEMRRYNLSLLGLGYRHIGTLPSHITQPVPSTTITTTPGSRNHKITGGYVERSEKHMERDMRRSGREKENKHQTLAFHRNDHESEREKGEERGNKQK</sequence>
<evidence type="ECO:0000313" key="3">
    <source>
        <dbReference type="Proteomes" id="UP001174136"/>
    </source>
</evidence>
<reference evidence="2" key="1">
    <citation type="journal article" date="2023" name="Front. Mar. Sci.">
        <title>A new Merluccius polli reference genome to investigate the effects of global change in West African waters.</title>
        <authorList>
            <person name="Mateo J.L."/>
            <person name="Blanco-Fernandez C."/>
            <person name="Garcia-Vazquez E."/>
            <person name="Machado-Schiaffino G."/>
        </authorList>
    </citation>
    <scope>NUCLEOTIDE SEQUENCE</scope>
    <source>
        <strain evidence="2">C29</strain>
        <tissue evidence="2">Fin</tissue>
    </source>
</reference>
<proteinExistence type="predicted"/>
<feature type="region of interest" description="Disordered" evidence="1">
    <location>
        <begin position="73"/>
        <end position="141"/>
    </location>
</feature>
<dbReference type="EMBL" id="JAOPHQ010001184">
    <property type="protein sequence ID" value="KAK0151642.1"/>
    <property type="molecule type" value="Genomic_DNA"/>
</dbReference>
<dbReference type="Proteomes" id="UP001174136">
    <property type="component" value="Unassembled WGS sequence"/>
</dbReference>
<accession>A0AA47P9W8</accession>
<evidence type="ECO:0000313" key="2">
    <source>
        <dbReference type="EMBL" id="KAK0151642.1"/>
    </source>
</evidence>
<organism evidence="2 3">
    <name type="scientific">Merluccius polli</name>
    <name type="common">Benguela hake</name>
    <name type="synonym">Merluccius cadenati</name>
    <dbReference type="NCBI Taxonomy" id="89951"/>
    <lineage>
        <taxon>Eukaryota</taxon>
        <taxon>Metazoa</taxon>
        <taxon>Chordata</taxon>
        <taxon>Craniata</taxon>
        <taxon>Vertebrata</taxon>
        <taxon>Euteleostomi</taxon>
        <taxon>Actinopterygii</taxon>
        <taxon>Neopterygii</taxon>
        <taxon>Teleostei</taxon>
        <taxon>Neoteleostei</taxon>
        <taxon>Acanthomorphata</taxon>
        <taxon>Zeiogadaria</taxon>
        <taxon>Gadariae</taxon>
        <taxon>Gadiformes</taxon>
        <taxon>Gadoidei</taxon>
        <taxon>Merlucciidae</taxon>
        <taxon>Merluccius</taxon>
    </lineage>
</organism>
<protein>
    <submittedName>
        <fullName evidence="2">Uncharacterized protein</fullName>
    </submittedName>
</protein>